<name>A0A8J6Q8X4_9FLAO</name>
<keyword evidence="1" id="KW-1133">Transmembrane helix</keyword>
<gene>
    <name evidence="2" type="ORF">ICJ83_13355</name>
</gene>
<dbReference type="EMBL" id="JACVXB010000006">
    <property type="protein sequence ID" value="MBD0833120.1"/>
    <property type="molecule type" value="Genomic_DNA"/>
</dbReference>
<reference evidence="2 3" key="1">
    <citation type="submission" date="2020-09" db="EMBL/GenBank/DDBJ databases">
        <title>TT11 complete genome.</title>
        <authorList>
            <person name="Wu Z."/>
        </authorList>
    </citation>
    <scope>NUCLEOTIDE SEQUENCE [LARGE SCALE GENOMIC DNA]</scope>
    <source>
        <strain evidence="2 3">TT11</strain>
    </source>
</reference>
<dbReference type="Proteomes" id="UP000600588">
    <property type="component" value="Unassembled WGS sequence"/>
</dbReference>
<organism evidence="2 3">
    <name type="scientific">Aestuariibaculum sediminum</name>
    <dbReference type="NCBI Taxonomy" id="2770637"/>
    <lineage>
        <taxon>Bacteria</taxon>
        <taxon>Pseudomonadati</taxon>
        <taxon>Bacteroidota</taxon>
        <taxon>Flavobacteriia</taxon>
        <taxon>Flavobacteriales</taxon>
        <taxon>Flavobacteriaceae</taxon>
    </lineage>
</organism>
<evidence type="ECO:0000256" key="1">
    <source>
        <dbReference type="SAM" id="Phobius"/>
    </source>
</evidence>
<feature type="transmembrane region" description="Helical" evidence="1">
    <location>
        <begin position="66"/>
        <end position="84"/>
    </location>
</feature>
<keyword evidence="1" id="KW-0472">Membrane</keyword>
<evidence type="ECO:0000313" key="2">
    <source>
        <dbReference type="EMBL" id="MBD0833120.1"/>
    </source>
</evidence>
<keyword evidence="3" id="KW-1185">Reference proteome</keyword>
<protein>
    <recommendedName>
        <fullName evidence="4">DUF4129 domain-containing protein</fullName>
    </recommendedName>
</protein>
<evidence type="ECO:0000313" key="3">
    <source>
        <dbReference type="Proteomes" id="UP000600588"/>
    </source>
</evidence>
<dbReference type="RefSeq" id="WP_188230906.1">
    <property type="nucleotide sequence ID" value="NZ_JACVXB010000006.1"/>
</dbReference>
<keyword evidence="1" id="KW-0812">Transmembrane</keyword>
<evidence type="ECO:0008006" key="4">
    <source>
        <dbReference type="Google" id="ProtNLM"/>
    </source>
</evidence>
<accession>A0A8J6Q8X4</accession>
<sequence length="211" mass="25029">MQGPRKFDKEFKQRYQSEIYNYEGIDIETNTPEGSGDYVEYTDKETKIKEVNNNEFLNLNIEPIRYIFYLAIAIAIIVLVYVLFKDGSTGWFSKKQNRVINHHQDINSDNIENTDINALIKQAEDLEDYRLAIRYFYLLVLKNLSIKNHIKFEDDKTNSEYLNEISSKPLSDHFAYTSYLYNYIWYGKFSVNLEQYQKAKSNFTTLLNLVK</sequence>
<dbReference type="AlphaFoldDB" id="A0A8J6Q8X4"/>
<proteinExistence type="predicted"/>
<comment type="caution">
    <text evidence="2">The sequence shown here is derived from an EMBL/GenBank/DDBJ whole genome shotgun (WGS) entry which is preliminary data.</text>
</comment>